<organism evidence="2 3">
    <name type="scientific">Delftia phage RG-2014</name>
    <dbReference type="NCBI Taxonomy" id="1563661"/>
    <lineage>
        <taxon>Viruses</taxon>
        <taxon>Duplodnaviria</taxon>
        <taxon>Heunggongvirae</taxon>
        <taxon>Uroviricota</taxon>
        <taxon>Caudoviricetes</taxon>
        <taxon>Schitoviridae</taxon>
        <taxon>Dendoorenvirus</taxon>
        <taxon>Dendoorenvirus RG2014</taxon>
    </lineage>
</organism>
<dbReference type="RefSeq" id="YP_009148445.1">
    <property type="nucleotide sequence ID" value="NC_027348.2"/>
</dbReference>
<dbReference type="Proteomes" id="UP000030040">
    <property type="component" value="Segment"/>
</dbReference>
<name>A0A097PBE3_9CAUD</name>
<dbReference type="OrthoDB" id="5418at10239"/>
<reference evidence="3" key="1">
    <citation type="submission" date="2014-10" db="EMBL/GenBank/DDBJ databases">
        <title>Draft genome sequence of lytic bacteriophage specific to a multidrug resistant bacterium Delftia tsuruhatensis ARB-1.</title>
        <authorList>
            <person name="Bhattacharjee A.S."/>
            <person name="Motlagh A.M."/>
            <person name="Goel R."/>
        </authorList>
    </citation>
    <scope>NUCLEOTIDE SEQUENCE [LARGE SCALE GENOMIC DNA]</scope>
</reference>
<dbReference type="Pfam" id="PF23845">
    <property type="entry name" value="TIM-barrel_NCTSP"/>
    <property type="match status" value="1"/>
</dbReference>
<dbReference type="InterPro" id="IPR057122">
    <property type="entry name" value="TIM-barrel_NCTSP"/>
</dbReference>
<feature type="domain" description="Non-contractile tail sheath TIM barrel" evidence="1">
    <location>
        <begin position="108"/>
        <end position="404"/>
    </location>
</feature>
<dbReference type="EMBL" id="KM879221">
    <property type="protein sequence ID" value="AIU44336.1"/>
    <property type="molecule type" value="Genomic_DNA"/>
</dbReference>
<dbReference type="GeneID" id="24638767"/>
<protein>
    <recommendedName>
        <fullName evidence="1">Non-contractile tail sheath TIM barrel domain-containing protein</fullName>
    </recommendedName>
</protein>
<proteinExistence type="predicted"/>
<evidence type="ECO:0000313" key="3">
    <source>
        <dbReference type="Proteomes" id="UP000030040"/>
    </source>
</evidence>
<evidence type="ECO:0000259" key="1">
    <source>
        <dbReference type="Pfam" id="PF23845"/>
    </source>
</evidence>
<sequence length="416" mass="47319">MSVISVIPEPDFNAQKAGIRQLQAELAAEMSDVIVGAQTTQYGPDEYTFEPGLGQIHYTAATANKIGKDLGASLAAALGNVYPNPPTLKPNPDDYWFMGELYPEADFETEPVNVATMDYYRRFLKLLHEREFKFVNSVAYEILDFFHPEAWKQRNFLGNPGLSGWYPPSAFIQPTNFDALNYISAVQAQILREAVALGMEPLFQIGEPWWWDGSYSTGEGKNAPCLYDPATMVLYEAETGNQVPTPYIKSIFDPVASNQWPYVDWLRKKLGDSTNYIRDRVKSLIPGSKATLLFFTPQIMSPASELTYRLNFPIAEWSYPNYDFVQIEDYDWIIAGDIELVPKTFDAATNLLNYPLSEVHYFIGFVLKAEDAYIWRTCDQALGLAIEAQIPYKYLWSYTQVMRDNIVMQRLRDCGC</sequence>
<gene>
    <name evidence="2" type="ORF">RG2014_082</name>
</gene>
<accession>A0A097PBE3</accession>
<keyword evidence="3" id="KW-1185">Reference proteome</keyword>
<dbReference type="KEGG" id="vg:24638767"/>
<evidence type="ECO:0000313" key="2">
    <source>
        <dbReference type="EMBL" id="AIU44336.1"/>
    </source>
</evidence>